<evidence type="ECO:0000256" key="4">
    <source>
        <dbReference type="ARBA" id="ARBA00023055"/>
    </source>
</evidence>
<dbReference type="Gene3D" id="2.40.160.120">
    <property type="match status" value="1"/>
</dbReference>
<name>A0AAW2M1C3_9LAMI</name>
<dbReference type="Pfam" id="PF01237">
    <property type="entry name" value="Oxysterol_BP"/>
    <property type="match status" value="1"/>
</dbReference>
<evidence type="ECO:0000256" key="2">
    <source>
        <dbReference type="ARBA" id="ARBA00008842"/>
    </source>
</evidence>
<dbReference type="GO" id="GO:0005829">
    <property type="term" value="C:cytosol"/>
    <property type="evidence" value="ECO:0007669"/>
    <property type="project" value="TreeGrafter"/>
</dbReference>
<dbReference type="PANTHER" id="PTHR10972:SF88">
    <property type="entry name" value="OXYSTEROL-BINDING PROTEIN-RELATED PROTEIN 2B"/>
    <property type="match status" value="1"/>
</dbReference>
<sequence>MMPLLQGNSVMRILSVAAFAVSGYASSEGRHCKPFNPLLGETYEADYPEKGIRFFSEKVSHHPTVIACHCEGKGWKFWCDTNLKSKFWGRSIQLDPVGTLNLEFDDGEIFQWSKVTTSIYNLILGNIYCDHHGTMHIQGNREYSCKLKFKEQSILDRNPHQVHGFVEDATGNKVSKLFGKWDDSMYFINGDGTGNGKGKSEASLLWKRNKPSPNPTRYNLTSFAITLNELTPGLKEKLPPTDSRLRPDQRYLENGEYDKANAEKLRLEMRQRMMAKEPSIMWVDTGKPDSKQIGMAAQIFLKTERWTAINIHSLSACQSGSSFDLSRI</sequence>
<reference evidence="7" key="2">
    <citation type="journal article" date="2024" name="Plant">
        <title>Genomic evolution and insights into agronomic trait innovations of Sesamum species.</title>
        <authorList>
            <person name="Miao H."/>
            <person name="Wang L."/>
            <person name="Qu L."/>
            <person name="Liu H."/>
            <person name="Sun Y."/>
            <person name="Le M."/>
            <person name="Wang Q."/>
            <person name="Wei S."/>
            <person name="Zheng Y."/>
            <person name="Lin W."/>
            <person name="Duan Y."/>
            <person name="Cao H."/>
            <person name="Xiong S."/>
            <person name="Wang X."/>
            <person name="Wei L."/>
            <person name="Li C."/>
            <person name="Ma Q."/>
            <person name="Ju M."/>
            <person name="Zhao R."/>
            <person name="Li G."/>
            <person name="Mu C."/>
            <person name="Tian Q."/>
            <person name="Mei H."/>
            <person name="Zhang T."/>
            <person name="Gao T."/>
            <person name="Zhang H."/>
        </authorList>
    </citation>
    <scope>NUCLEOTIDE SEQUENCE</scope>
    <source>
        <strain evidence="7">KEN8</strain>
    </source>
</reference>
<dbReference type="AlphaFoldDB" id="A0AAW2M1C3"/>
<accession>A0AAW2M1C3</accession>
<proteinExistence type="inferred from homology"/>
<reference evidence="7" key="1">
    <citation type="submission" date="2020-06" db="EMBL/GenBank/DDBJ databases">
        <authorList>
            <person name="Li T."/>
            <person name="Hu X."/>
            <person name="Zhang T."/>
            <person name="Song X."/>
            <person name="Zhang H."/>
            <person name="Dai N."/>
            <person name="Sheng W."/>
            <person name="Hou X."/>
            <person name="Wei L."/>
        </authorList>
    </citation>
    <scope>NUCLEOTIDE SEQUENCE</scope>
    <source>
        <strain evidence="7">KEN8</strain>
        <tissue evidence="7">Leaf</tissue>
    </source>
</reference>
<feature type="signal peptide" evidence="6">
    <location>
        <begin position="1"/>
        <end position="25"/>
    </location>
</feature>
<dbReference type="GO" id="GO:0016020">
    <property type="term" value="C:membrane"/>
    <property type="evidence" value="ECO:0007669"/>
    <property type="project" value="TreeGrafter"/>
</dbReference>
<evidence type="ECO:0000313" key="7">
    <source>
        <dbReference type="EMBL" id="KAL0324445.1"/>
    </source>
</evidence>
<feature type="chain" id="PRO_5043800232" evidence="6">
    <location>
        <begin position="26"/>
        <end position="328"/>
    </location>
</feature>
<keyword evidence="5" id="KW-0446">Lipid-binding</keyword>
<evidence type="ECO:0000256" key="1">
    <source>
        <dbReference type="ARBA" id="ARBA00003361"/>
    </source>
</evidence>
<dbReference type="FunFam" id="2.40.160.120:FF:000006">
    <property type="entry name" value="oxysterol-binding protein-related protein 1D isoform X1"/>
    <property type="match status" value="1"/>
</dbReference>
<comment type="function">
    <text evidence="1">May be involved in the transport of sterols.</text>
</comment>
<evidence type="ECO:0000256" key="6">
    <source>
        <dbReference type="SAM" id="SignalP"/>
    </source>
</evidence>
<gene>
    <name evidence="7" type="ORF">Scaly_2411600</name>
</gene>
<evidence type="ECO:0000256" key="5">
    <source>
        <dbReference type="ARBA" id="ARBA00023121"/>
    </source>
</evidence>
<protein>
    <submittedName>
        <fullName evidence="7">Oxysterol-binding protein-related protein 2A</fullName>
    </submittedName>
</protein>
<dbReference type="InterPro" id="IPR000648">
    <property type="entry name" value="Oxysterol-bd"/>
</dbReference>
<dbReference type="InterPro" id="IPR037239">
    <property type="entry name" value="OSBP_sf"/>
</dbReference>
<dbReference type="EMBL" id="JACGWM010000015">
    <property type="protein sequence ID" value="KAL0324445.1"/>
    <property type="molecule type" value="Genomic_DNA"/>
</dbReference>
<dbReference type="SUPFAM" id="SSF144000">
    <property type="entry name" value="Oxysterol-binding protein-like"/>
    <property type="match status" value="1"/>
</dbReference>
<keyword evidence="4" id="KW-0445">Lipid transport</keyword>
<comment type="similarity">
    <text evidence="2">Belongs to the OSBP family.</text>
</comment>
<keyword evidence="6" id="KW-0732">Signal</keyword>
<keyword evidence="3" id="KW-0813">Transport</keyword>
<dbReference type="GO" id="GO:0006869">
    <property type="term" value="P:lipid transport"/>
    <property type="evidence" value="ECO:0007669"/>
    <property type="project" value="UniProtKB-KW"/>
</dbReference>
<evidence type="ECO:0000256" key="3">
    <source>
        <dbReference type="ARBA" id="ARBA00022448"/>
    </source>
</evidence>
<dbReference type="GO" id="GO:0032934">
    <property type="term" value="F:sterol binding"/>
    <property type="evidence" value="ECO:0007669"/>
    <property type="project" value="TreeGrafter"/>
</dbReference>
<comment type="caution">
    <text evidence="7">The sequence shown here is derived from an EMBL/GenBank/DDBJ whole genome shotgun (WGS) entry which is preliminary data.</text>
</comment>
<organism evidence="7">
    <name type="scientific">Sesamum calycinum</name>
    <dbReference type="NCBI Taxonomy" id="2727403"/>
    <lineage>
        <taxon>Eukaryota</taxon>
        <taxon>Viridiplantae</taxon>
        <taxon>Streptophyta</taxon>
        <taxon>Embryophyta</taxon>
        <taxon>Tracheophyta</taxon>
        <taxon>Spermatophyta</taxon>
        <taxon>Magnoliopsida</taxon>
        <taxon>eudicotyledons</taxon>
        <taxon>Gunneridae</taxon>
        <taxon>Pentapetalae</taxon>
        <taxon>asterids</taxon>
        <taxon>lamiids</taxon>
        <taxon>Lamiales</taxon>
        <taxon>Pedaliaceae</taxon>
        <taxon>Sesamum</taxon>
    </lineage>
</organism>
<dbReference type="PANTHER" id="PTHR10972">
    <property type="entry name" value="OXYSTEROL-BINDING PROTEIN-RELATED"/>
    <property type="match status" value="1"/>
</dbReference>